<evidence type="ECO:0000313" key="3">
    <source>
        <dbReference type="Proteomes" id="UP001497516"/>
    </source>
</evidence>
<gene>
    <name evidence="2" type="ORF">LTRI10_LOCUS13141</name>
</gene>
<proteinExistence type="predicted"/>
<keyword evidence="1" id="KW-0472">Membrane</keyword>
<protein>
    <submittedName>
        <fullName evidence="2">Uncharacterized protein</fullName>
    </submittedName>
</protein>
<accession>A0AAV2DD59</accession>
<sequence length="91" mass="10941">MGYVYDGMTRLSNAIMTVFGDKAEMYKPYMDIVNRRWDKHLSRDLFMAAHYLNSTIKYADDWTEDRAVTFGLLNLLENSSYVLMIVWWWQR</sequence>
<dbReference type="AlphaFoldDB" id="A0AAV2DD59"/>
<evidence type="ECO:0000256" key="1">
    <source>
        <dbReference type="SAM" id="Phobius"/>
    </source>
</evidence>
<dbReference type="Proteomes" id="UP001497516">
    <property type="component" value="Chromosome 2"/>
</dbReference>
<keyword evidence="1" id="KW-1133">Transmembrane helix</keyword>
<dbReference type="EMBL" id="OZ034815">
    <property type="protein sequence ID" value="CAL1371056.1"/>
    <property type="molecule type" value="Genomic_DNA"/>
</dbReference>
<organism evidence="2 3">
    <name type="scientific">Linum trigynum</name>
    <dbReference type="NCBI Taxonomy" id="586398"/>
    <lineage>
        <taxon>Eukaryota</taxon>
        <taxon>Viridiplantae</taxon>
        <taxon>Streptophyta</taxon>
        <taxon>Embryophyta</taxon>
        <taxon>Tracheophyta</taxon>
        <taxon>Spermatophyta</taxon>
        <taxon>Magnoliopsida</taxon>
        <taxon>eudicotyledons</taxon>
        <taxon>Gunneridae</taxon>
        <taxon>Pentapetalae</taxon>
        <taxon>rosids</taxon>
        <taxon>fabids</taxon>
        <taxon>Malpighiales</taxon>
        <taxon>Linaceae</taxon>
        <taxon>Linum</taxon>
    </lineage>
</organism>
<evidence type="ECO:0000313" key="2">
    <source>
        <dbReference type="EMBL" id="CAL1371056.1"/>
    </source>
</evidence>
<name>A0AAV2DD59_9ROSI</name>
<keyword evidence="3" id="KW-1185">Reference proteome</keyword>
<reference evidence="2 3" key="1">
    <citation type="submission" date="2024-04" db="EMBL/GenBank/DDBJ databases">
        <authorList>
            <person name="Fracassetti M."/>
        </authorList>
    </citation>
    <scope>NUCLEOTIDE SEQUENCE [LARGE SCALE GENOMIC DNA]</scope>
</reference>
<keyword evidence="1" id="KW-0812">Transmembrane</keyword>
<feature type="transmembrane region" description="Helical" evidence="1">
    <location>
        <begin position="67"/>
        <end position="89"/>
    </location>
</feature>